<feature type="compositionally biased region" description="Polar residues" evidence="1">
    <location>
        <begin position="328"/>
        <end position="341"/>
    </location>
</feature>
<organism evidence="2 3">
    <name type="scientific">Botryotinia calthae</name>
    <dbReference type="NCBI Taxonomy" id="38488"/>
    <lineage>
        <taxon>Eukaryota</taxon>
        <taxon>Fungi</taxon>
        <taxon>Dikarya</taxon>
        <taxon>Ascomycota</taxon>
        <taxon>Pezizomycotina</taxon>
        <taxon>Leotiomycetes</taxon>
        <taxon>Helotiales</taxon>
        <taxon>Sclerotiniaceae</taxon>
        <taxon>Botryotinia</taxon>
    </lineage>
</organism>
<dbReference type="Proteomes" id="UP000297299">
    <property type="component" value="Unassembled WGS sequence"/>
</dbReference>
<feature type="compositionally biased region" description="Polar residues" evidence="1">
    <location>
        <begin position="493"/>
        <end position="506"/>
    </location>
</feature>
<sequence>MTLDTILKNKMRARKISMLWKCCRCEAAPEALPLYFCKALDAENKATSGDWMFPKLSCGYTSCAICHRPKTKCSNSKCGHEKCNACPSHDGDINSRNSQMAFTIIGGERFAITFSMGHNCRWQCTESGFPNFNVLEGPEPSFWGLDCKDPEPTALKITRMIPLPGATTNQYLRSKERHIEDETNSQTELKDNSMADLQSPMSRFSSIPSDRAIQAAKTNSRPAKTSQEISSQGLESTDIGKNVNNSLDDLEDSGIKISGSNRKQIVSDFAIAELSGQTTRSDQYKCSKVHGSVFTPIANKSSSVPVLSTGLLSSYSSPQPTALVETESIISNAQSPQSPTVRTEDTSGRDPSMKSGATPVEEKSPPYYMSGIAGRALGLSHPRSTARPTKFVSLGKKFPSYSGSAKLKSTRPVSPLIRTPTRAPKHLRRKHRKHPDYNPPLTPPPDSPIPLPTPPPEDQQDRIVDRISERLPTPYGSSPDSPSSRWTPLFQESLPQSGTPNLSSPAVISRTRPASPVIRPSKIIYRQRKQ</sequence>
<dbReference type="OrthoDB" id="3545359at2759"/>
<feature type="region of interest" description="Disordered" evidence="1">
    <location>
        <begin position="199"/>
        <end position="242"/>
    </location>
</feature>
<feature type="region of interest" description="Disordered" evidence="1">
    <location>
        <begin position="328"/>
        <end position="366"/>
    </location>
</feature>
<feature type="compositionally biased region" description="Basic and acidic residues" evidence="1">
    <location>
        <begin position="459"/>
        <end position="469"/>
    </location>
</feature>
<feature type="compositionally biased region" description="Polar residues" evidence="1">
    <location>
        <begin position="216"/>
        <end position="235"/>
    </location>
</feature>
<feature type="compositionally biased region" description="Basic and acidic residues" evidence="1">
    <location>
        <begin position="342"/>
        <end position="352"/>
    </location>
</feature>
<gene>
    <name evidence="2" type="ORF">BOTCAL_0189g00110</name>
</gene>
<feature type="region of interest" description="Disordered" evidence="1">
    <location>
        <begin position="379"/>
        <end position="530"/>
    </location>
</feature>
<feature type="compositionally biased region" description="Pro residues" evidence="1">
    <location>
        <begin position="437"/>
        <end position="457"/>
    </location>
</feature>
<feature type="compositionally biased region" description="Polar residues" evidence="1">
    <location>
        <begin position="475"/>
        <end position="486"/>
    </location>
</feature>
<protein>
    <submittedName>
        <fullName evidence="2">Uncharacterized protein</fullName>
    </submittedName>
</protein>
<evidence type="ECO:0000313" key="3">
    <source>
        <dbReference type="Proteomes" id="UP000297299"/>
    </source>
</evidence>
<proteinExistence type="predicted"/>
<evidence type="ECO:0000256" key="1">
    <source>
        <dbReference type="SAM" id="MobiDB-lite"/>
    </source>
</evidence>
<dbReference type="AlphaFoldDB" id="A0A4Y8D2F1"/>
<evidence type="ECO:0000313" key="2">
    <source>
        <dbReference type="EMBL" id="TEY59658.1"/>
    </source>
</evidence>
<feature type="compositionally biased region" description="Polar residues" evidence="1">
    <location>
        <begin position="199"/>
        <end position="208"/>
    </location>
</feature>
<feature type="compositionally biased region" description="Basic residues" evidence="1">
    <location>
        <begin position="423"/>
        <end position="434"/>
    </location>
</feature>
<name>A0A4Y8D2F1_9HELO</name>
<reference evidence="2 3" key="1">
    <citation type="submission" date="2017-11" db="EMBL/GenBank/DDBJ databases">
        <title>Comparative genomics of Botrytis spp.</title>
        <authorList>
            <person name="Valero-Jimenez C.A."/>
            <person name="Tapia P."/>
            <person name="Veloso J."/>
            <person name="Silva-Moreno E."/>
            <person name="Staats M."/>
            <person name="Valdes J.H."/>
            <person name="Van Kan J.A.L."/>
        </authorList>
    </citation>
    <scope>NUCLEOTIDE SEQUENCE [LARGE SCALE GENOMIC DNA]</scope>
    <source>
        <strain evidence="2 3">MUCL2830</strain>
    </source>
</reference>
<keyword evidence="3" id="KW-1185">Reference proteome</keyword>
<accession>A0A4Y8D2F1</accession>
<comment type="caution">
    <text evidence="2">The sequence shown here is derived from an EMBL/GenBank/DDBJ whole genome shotgun (WGS) entry which is preliminary data.</text>
</comment>
<dbReference type="EMBL" id="PHWZ01000189">
    <property type="protein sequence ID" value="TEY59658.1"/>
    <property type="molecule type" value="Genomic_DNA"/>
</dbReference>